<name>A0ABY8RCW4_9FLAO</name>
<keyword evidence="3" id="KW-1185">Reference proteome</keyword>
<feature type="transmembrane region" description="Helical" evidence="1">
    <location>
        <begin position="6"/>
        <end position="25"/>
    </location>
</feature>
<keyword evidence="1" id="KW-1133">Transmembrane helix</keyword>
<dbReference type="Proteomes" id="UP001241656">
    <property type="component" value="Chromosome"/>
</dbReference>
<keyword evidence="1" id="KW-0812">Transmembrane</keyword>
<accession>A0ABY8RCW4</accession>
<reference evidence="2 3" key="1">
    <citation type="submission" date="2023-05" db="EMBL/GenBank/DDBJ databases">
        <title>Genomic insight into Chryseobacterium sp. wdc7 isolated forest soil (Gotjawal).</title>
        <authorList>
            <person name="Park S.-J."/>
        </authorList>
    </citation>
    <scope>NUCLEOTIDE SEQUENCE [LARGE SCALE GENOMIC DNA]</scope>
    <source>
        <strain evidence="3">wdc7</strain>
    </source>
</reference>
<evidence type="ECO:0000256" key="1">
    <source>
        <dbReference type="SAM" id="Phobius"/>
    </source>
</evidence>
<organism evidence="2 3">
    <name type="scientific">Chryseobacterium gotjawalense</name>
    <dbReference type="NCBI Taxonomy" id="3042315"/>
    <lineage>
        <taxon>Bacteria</taxon>
        <taxon>Pseudomonadati</taxon>
        <taxon>Bacteroidota</taxon>
        <taxon>Flavobacteriia</taxon>
        <taxon>Flavobacteriales</taxon>
        <taxon>Weeksellaceae</taxon>
        <taxon>Chryseobacterium group</taxon>
        <taxon>Chryseobacterium</taxon>
    </lineage>
</organism>
<evidence type="ECO:0000313" key="2">
    <source>
        <dbReference type="EMBL" id="WHF51003.1"/>
    </source>
</evidence>
<dbReference type="RefSeq" id="WP_282904398.1">
    <property type="nucleotide sequence ID" value="NZ_CP124855.1"/>
</dbReference>
<protein>
    <recommendedName>
        <fullName evidence="4">Conjugal transfer protein TraD</fullName>
    </recommendedName>
</protein>
<evidence type="ECO:0000313" key="3">
    <source>
        <dbReference type="Proteomes" id="UP001241656"/>
    </source>
</evidence>
<dbReference type="EMBL" id="CP124855">
    <property type="protein sequence ID" value="WHF51003.1"/>
    <property type="molecule type" value="Genomic_DNA"/>
</dbReference>
<keyword evidence="1" id="KW-0472">Membrane</keyword>
<gene>
    <name evidence="2" type="ORF">QGN23_11250</name>
</gene>
<sequence>MTKFLIILLALYFLYYIGNIVYDLFLKKESTVATEEIDVFSLDFEEQNRVAITTVEIEDVENLNTPKSFNKKEFPVDTEMSEEREDIEVWRQRFESEQNIDSFDSGTLGSVGDDNNLDEVIGTERNEADLRDEADSEVNQNLRKINNDRWYQMLNDAETTVQMISNTNGHKVYQAAGF</sequence>
<proteinExistence type="predicted"/>
<evidence type="ECO:0008006" key="4">
    <source>
        <dbReference type="Google" id="ProtNLM"/>
    </source>
</evidence>